<dbReference type="Proteomes" id="UP000067434">
    <property type="component" value="Chromosome"/>
</dbReference>
<dbReference type="HOGENOM" id="CLU_1902023_0_0_2"/>
<dbReference type="PATRIC" id="fig|1550241.5.peg.512"/>
<sequence>MLSKAGCLHPFRASRIIALAELRYIEETNERLTNLIYVEGPGAFYVEGLKEPVEEDPCFKRRKPEKGHGCIEYLCSEPSIRENLRRYLDQAIMVASQLDDRALNEMVVKHPLYKKLFSRTIMSG</sequence>
<reference evidence="1 2" key="1">
    <citation type="journal article" date="2015" name="Stand. Genomic Sci.">
        <title>Complete genome sequence of and proposal of Thermofilum uzonense sp. nov. a novel hyperthermophilic crenarchaeon and emended description of the genus Thermofilum.</title>
        <authorList>
            <person name="Toshchakov S.V."/>
            <person name="Korzhenkov A.A."/>
            <person name="Samarov N.I."/>
            <person name="Mazunin I.O."/>
            <person name="Mozhey O.I."/>
            <person name="Shmyr I.S."/>
            <person name="Derbikova K.S."/>
            <person name="Taranov E.A."/>
            <person name="Dominova I.N."/>
            <person name="Bonch-Osmolovskaya E.A."/>
            <person name="Patrushev M.V."/>
            <person name="Podosokorskaya O.A."/>
            <person name="Kublanov I.V."/>
        </authorList>
    </citation>
    <scope>NUCLEOTIDE SEQUENCE [LARGE SCALE GENOMIC DNA]</scope>
    <source>
        <strain evidence="1 2">1807-2</strain>
    </source>
</reference>
<gene>
    <name evidence="1" type="ORF">MA03_02495</name>
</gene>
<organism evidence="1 2">
    <name type="scientific">Infirmifilum uzonense</name>
    <dbReference type="NCBI Taxonomy" id="1550241"/>
    <lineage>
        <taxon>Archaea</taxon>
        <taxon>Thermoproteota</taxon>
        <taxon>Thermoprotei</taxon>
        <taxon>Thermofilales</taxon>
        <taxon>Thermofilaceae</taxon>
        <taxon>Infirmifilum</taxon>
    </lineage>
</organism>
<dbReference type="EMBL" id="CP009961">
    <property type="protein sequence ID" value="AKG39318.1"/>
    <property type="molecule type" value="Genomic_DNA"/>
</dbReference>
<proteinExistence type="predicted"/>
<dbReference type="STRING" id="1550241.MA03_02495"/>
<evidence type="ECO:0000313" key="1">
    <source>
        <dbReference type="EMBL" id="AKG39318.1"/>
    </source>
</evidence>
<dbReference type="AlphaFoldDB" id="A0A0F7FIU1"/>
<name>A0A0F7FIU1_9CREN</name>
<keyword evidence="2" id="KW-1185">Reference proteome</keyword>
<evidence type="ECO:0000313" key="2">
    <source>
        <dbReference type="Proteomes" id="UP000067434"/>
    </source>
</evidence>
<dbReference type="KEGG" id="thf:MA03_02495"/>
<protein>
    <submittedName>
        <fullName evidence="1">Uncharacterized protein</fullName>
    </submittedName>
</protein>
<accession>A0A0F7FIU1</accession>